<accession>A0A026VST3</accession>
<feature type="region of interest" description="Disordered" evidence="1">
    <location>
        <begin position="1"/>
        <end position="30"/>
    </location>
</feature>
<gene>
    <name evidence="2" type="ORF">X777_01127</name>
</gene>
<protein>
    <submittedName>
        <fullName evidence="2">Uncharacterized protein</fullName>
    </submittedName>
</protein>
<proteinExistence type="predicted"/>
<feature type="non-terminal residue" evidence="2">
    <location>
        <position position="1"/>
    </location>
</feature>
<sequence>EDGTEGVRIGAQQNERNRRTLLEQGPVGPPHERWFLEEGMTHRTHAVAKTRAHQVRWSSRCRSRTTGAGAGAGARGAAAAGRGRTTQLRLSSASTLVDGSPQLQRSSHALLRPQEVWMKNQFELNKH</sequence>
<dbReference type="Proteomes" id="UP000053097">
    <property type="component" value="Unassembled WGS sequence"/>
</dbReference>
<feature type="region of interest" description="Disordered" evidence="1">
    <location>
        <begin position="48"/>
        <end position="107"/>
    </location>
</feature>
<keyword evidence="3" id="KW-1185">Reference proteome</keyword>
<evidence type="ECO:0000256" key="1">
    <source>
        <dbReference type="SAM" id="MobiDB-lite"/>
    </source>
</evidence>
<reference evidence="2 3" key="1">
    <citation type="journal article" date="2014" name="Curr. Biol.">
        <title>The genome of the clonal raider ant Cerapachys biroi.</title>
        <authorList>
            <person name="Oxley P.R."/>
            <person name="Ji L."/>
            <person name="Fetter-Pruneda I."/>
            <person name="McKenzie S.K."/>
            <person name="Li C."/>
            <person name="Hu H."/>
            <person name="Zhang G."/>
            <person name="Kronauer D.J."/>
        </authorList>
    </citation>
    <scope>NUCLEOTIDE SEQUENCE [LARGE SCALE GENOMIC DNA]</scope>
</reference>
<evidence type="ECO:0000313" key="3">
    <source>
        <dbReference type="Proteomes" id="UP000053097"/>
    </source>
</evidence>
<feature type="compositionally biased region" description="Polar residues" evidence="1">
    <location>
        <begin position="87"/>
        <end position="107"/>
    </location>
</feature>
<feature type="compositionally biased region" description="Basic residues" evidence="1">
    <location>
        <begin position="48"/>
        <end position="63"/>
    </location>
</feature>
<dbReference type="EMBL" id="KK108171">
    <property type="protein sequence ID" value="EZA46833.1"/>
    <property type="molecule type" value="Genomic_DNA"/>
</dbReference>
<dbReference type="AlphaFoldDB" id="A0A026VST3"/>
<organism evidence="2 3">
    <name type="scientific">Ooceraea biroi</name>
    <name type="common">Clonal raider ant</name>
    <name type="synonym">Cerapachys biroi</name>
    <dbReference type="NCBI Taxonomy" id="2015173"/>
    <lineage>
        <taxon>Eukaryota</taxon>
        <taxon>Metazoa</taxon>
        <taxon>Ecdysozoa</taxon>
        <taxon>Arthropoda</taxon>
        <taxon>Hexapoda</taxon>
        <taxon>Insecta</taxon>
        <taxon>Pterygota</taxon>
        <taxon>Neoptera</taxon>
        <taxon>Endopterygota</taxon>
        <taxon>Hymenoptera</taxon>
        <taxon>Apocrita</taxon>
        <taxon>Aculeata</taxon>
        <taxon>Formicoidea</taxon>
        <taxon>Formicidae</taxon>
        <taxon>Dorylinae</taxon>
        <taxon>Ooceraea</taxon>
    </lineage>
</organism>
<name>A0A026VST3_OOCBI</name>
<feature type="compositionally biased region" description="Low complexity" evidence="1">
    <location>
        <begin position="75"/>
        <end position="86"/>
    </location>
</feature>
<evidence type="ECO:0000313" key="2">
    <source>
        <dbReference type="EMBL" id="EZA46833.1"/>
    </source>
</evidence>